<dbReference type="Gene3D" id="2.60.40.3010">
    <property type="match status" value="1"/>
</dbReference>
<keyword evidence="1" id="KW-0121">Carboxypeptidase</keyword>
<dbReference type="SUPFAM" id="SSF49464">
    <property type="entry name" value="Carboxypeptidase regulatory domain-like"/>
    <property type="match status" value="1"/>
</dbReference>
<reference evidence="1 2" key="1">
    <citation type="journal article" date="2019" name="Biochem. Eng. J.">
        <title>Metabolic engineering of the marine bacteria Neptunomonas concharum for the production of acetoin and meso-2,3-butanediol from acetate.</title>
        <authorList>
            <person name="Li W."/>
            <person name="Pu N."/>
            <person name="Liu C.-X."/>
            <person name="Yuan Q.-P."/>
            <person name="Li Z.-J."/>
        </authorList>
    </citation>
    <scope>NUCLEOTIDE SEQUENCE [LARGE SCALE GENOMIC DNA]</scope>
    <source>
        <strain evidence="1 2">JCM17730</strain>
    </source>
</reference>
<dbReference type="Pfam" id="PF22352">
    <property type="entry name" value="K319L-like_PKD"/>
    <property type="match status" value="1"/>
</dbReference>
<organism evidence="1 2">
    <name type="scientific">Neptunomonas concharum</name>
    <dbReference type="NCBI Taxonomy" id="1031538"/>
    <lineage>
        <taxon>Bacteria</taxon>
        <taxon>Pseudomonadati</taxon>
        <taxon>Pseudomonadota</taxon>
        <taxon>Gammaproteobacteria</taxon>
        <taxon>Oceanospirillales</taxon>
        <taxon>Oceanospirillaceae</taxon>
        <taxon>Neptunomonas</taxon>
    </lineage>
</organism>
<dbReference type="OrthoDB" id="9790784at2"/>
<gene>
    <name evidence="1" type="ORF">F0U83_04925</name>
</gene>
<proteinExistence type="predicted"/>
<protein>
    <submittedName>
        <fullName evidence="1">Carboxypeptidase regulatory-like domain-containing protein</fullName>
    </submittedName>
</protein>
<dbReference type="Proteomes" id="UP000324760">
    <property type="component" value="Chromosome"/>
</dbReference>
<name>A0A5P1R8Z5_9GAMM</name>
<dbReference type="AlphaFoldDB" id="A0A5P1R8Z5"/>
<dbReference type="GO" id="GO:0004180">
    <property type="term" value="F:carboxypeptidase activity"/>
    <property type="evidence" value="ECO:0007669"/>
    <property type="project" value="UniProtKB-KW"/>
</dbReference>
<accession>A0A5P1R8Z5</accession>
<dbReference type="EMBL" id="CP043869">
    <property type="protein sequence ID" value="QEQ96100.1"/>
    <property type="molecule type" value="Genomic_DNA"/>
</dbReference>
<dbReference type="RefSeq" id="WP_138988806.1">
    <property type="nucleotide sequence ID" value="NZ_CP043869.1"/>
</dbReference>
<keyword evidence="2" id="KW-1185">Reference proteome</keyword>
<keyword evidence="1" id="KW-0378">Hydrolase</keyword>
<dbReference type="InterPro" id="IPR008969">
    <property type="entry name" value="CarboxyPept-like_regulatory"/>
</dbReference>
<keyword evidence="1" id="KW-0645">Protease</keyword>
<evidence type="ECO:0000313" key="2">
    <source>
        <dbReference type="Proteomes" id="UP000324760"/>
    </source>
</evidence>
<evidence type="ECO:0000313" key="1">
    <source>
        <dbReference type="EMBL" id="QEQ96100.1"/>
    </source>
</evidence>
<dbReference type="KEGG" id="ncu:F0U83_04925"/>
<sequence length="701" mass="74039">MITFKRILLGLLLVIPLSGCVKGLVGADAGDNQSVSQGDQVSLVGEGKFKNARLSRVASLSYHWTQIAGTTVVLEGADSDSASFTAPAVASTEEILTFELTVSTQVGRCNNAGSYTHSGIYGRCLVAIAKDTVDVTVAGGEPEPLTSTVQGRITDVAGNVVSAAIEVLQNGTSVLTSNSDAQGRFDLTLEEDKQYVLKLSAQGFAAQSVPIQSPGAAGKVFFDITMIAAGAPQSFQSAESALMVGSDGAQVNVQPNSFVNAAGNLVNGDIQVTITPVDVSRAASLAAFPGDFVGIQESDGTETPIISLGTVEYEFTQNGQPLQLAPGVTANIEIPIYIDTYQDGSSIQLGDQIPLWSLNEDTGIWLQEGYGTVVESSASPTGMAMAAEVSHFTWWNCDVVMNRSQAIITVLGNEPGTVRIKATTTANLGWSPTTAETIADIGEPTGNLYIPSEVEVCFSAEIMYANGLIGTTSDVCINAAPNALVNVELEDVLPLGPVSIVTEPATLGDEVNLVGYINFPVDPLYIRSGTRELFVDFTLKSGQLPEGISILNQANDVSASLMGIPTQAGMFSADITARDTDGNEDTITVNYEIYDSNIIRPPSLNPYAFVQYVVSEPLSIDLLSKLRNFGGSVSHWEVSTVNTSRPLPEGSYQLVGSILTLNIPIGAYSCRDPFTITVLGKNVSGESSVLLRLYDEYCELN</sequence>